<dbReference type="OrthoDB" id="313308at2759"/>
<dbReference type="GO" id="GO:0005929">
    <property type="term" value="C:cilium"/>
    <property type="evidence" value="ECO:0007669"/>
    <property type="project" value="TreeGrafter"/>
</dbReference>
<keyword evidence="12" id="KW-1185">Reference proteome</keyword>
<evidence type="ECO:0000256" key="3">
    <source>
        <dbReference type="ARBA" id="ARBA00022490"/>
    </source>
</evidence>
<dbReference type="AlphaFoldDB" id="A0A1R2B384"/>
<dbReference type="PANTHER" id="PTHR21648">
    <property type="entry name" value="FLAGELLAR RADIAL SPOKE PROTEIN 3"/>
    <property type="match status" value="1"/>
</dbReference>
<keyword evidence="5" id="KW-0282">Flagellum</keyword>
<evidence type="ECO:0000256" key="4">
    <source>
        <dbReference type="ARBA" id="ARBA00022553"/>
    </source>
</evidence>
<feature type="compositionally biased region" description="Basic and acidic residues" evidence="10">
    <location>
        <begin position="61"/>
        <end position="104"/>
    </location>
</feature>
<evidence type="ECO:0000256" key="5">
    <source>
        <dbReference type="ARBA" id="ARBA00022846"/>
    </source>
</evidence>
<evidence type="ECO:0000256" key="6">
    <source>
        <dbReference type="ARBA" id="ARBA00023069"/>
    </source>
</evidence>
<comment type="caution">
    <text evidence="11">The sequence shown here is derived from an EMBL/GenBank/DDBJ whole genome shotgun (WGS) entry which is preliminary data.</text>
</comment>
<evidence type="ECO:0000313" key="11">
    <source>
        <dbReference type="EMBL" id="OMJ71207.1"/>
    </source>
</evidence>
<dbReference type="Pfam" id="PF06098">
    <property type="entry name" value="Radial_spoke_3"/>
    <property type="match status" value="1"/>
</dbReference>
<sequence length="664" mass="77291">MAAITGDYQFSAEPRIVKAKAEKYRDQDDQVRPVNIMIDKRVIRGSTFTSMIIPASTQQELENKQEKEKKRISQIQAKEKTVSHEGEREVGTPEPVEGRQHIDVQTENIPEELSEKPVEFEIEVQTDYYIDRPPTPLFMPKKTGEDEETQVEDGELFDFDIEVDPILEVLVGKTLEISRMEVLEEEELHAMREHQMEFEQKRRNELNEVQRLEGEEIRKREESKARKREAKTKKENLQFAHRKFISRIMAKKYLAKLAPTSFEDLKSFGTYNDIQEISFHDQLIPWLIDTTSANLSTNSALKDLFSSILKDSFLNLKNQHAQALEREKDRRENERLAEIQWQKDEENRKKHRVQMRIERKLEQERQILKGKIKNKIIMTGNVIERITSNIISDIDGRQNENIIGTPGGLIGELIQLFSAIEEVLVMRISQDQMNSILLDYISHTMKSPLLIYNNLNENLFTEFIKSLNRPGLSLETLHQAGEDIKPIILNYILNPNNAVPDTSLTTMWTHLQDFNIREGIIESVLTAFWSIFTLRDIDATHPNPNRLKVEIRPVNYDQHFEVAVARICVPQKENENGDFEDVEPIEDKTILVNPTGEEHSVFVINQIAQKVLRNDLTYWIKTIRAFEAVDIEALRSYLKVKALLREEKLLSMLAKDLPVFDFYV</sequence>
<keyword evidence="9" id="KW-0175">Coiled coil</keyword>
<dbReference type="EMBL" id="MPUH01001013">
    <property type="protein sequence ID" value="OMJ71207.1"/>
    <property type="molecule type" value="Genomic_DNA"/>
</dbReference>
<dbReference type="Proteomes" id="UP000187209">
    <property type="component" value="Unassembled WGS sequence"/>
</dbReference>
<keyword evidence="4" id="KW-0597">Phosphoprotein</keyword>
<feature type="region of interest" description="Disordered" evidence="10">
    <location>
        <begin position="59"/>
        <end position="109"/>
    </location>
</feature>
<reference evidence="11 12" key="1">
    <citation type="submission" date="2016-11" db="EMBL/GenBank/DDBJ databases">
        <title>The macronuclear genome of Stentor coeruleus: a giant cell with tiny introns.</title>
        <authorList>
            <person name="Slabodnick M."/>
            <person name="Ruby J.G."/>
            <person name="Reiff S.B."/>
            <person name="Swart E.C."/>
            <person name="Gosai S."/>
            <person name="Prabakaran S."/>
            <person name="Witkowska E."/>
            <person name="Larue G.E."/>
            <person name="Fisher S."/>
            <person name="Freeman R.M."/>
            <person name="Gunawardena J."/>
            <person name="Chu W."/>
            <person name="Stover N.A."/>
            <person name="Gregory B.D."/>
            <person name="Nowacki M."/>
            <person name="Derisi J."/>
            <person name="Roy S.W."/>
            <person name="Marshall W.F."/>
            <person name="Sood P."/>
        </authorList>
    </citation>
    <scope>NUCLEOTIDE SEQUENCE [LARGE SCALE GENOMIC DNA]</scope>
    <source>
        <strain evidence="11">WM001</strain>
    </source>
</reference>
<keyword evidence="6" id="KW-0969">Cilium</keyword>
<evidence type="ECO:0000256" key="7">
    <source>
        <dbReference type="ARBA" id="ARBA00023212"/>
    </source>
</evidence>
<protein>
    <submittedName>
        <fullName evidence="11">Uncharacterized protein</fullName>
    </submittedName>
</protein>
<evidence type="ECO:0000256" key="10">
    <source>
        <dbReference type="SAM" id="MobiDB-lite"/>
    </source>
</evidence>
<proteinExistence type="inferred from homology"/>
<name>A0A1R2B384_9CILI</name>
<evidence type="ECO:0000313" key="12">
    <source>
        <dbReference type="Proteomes" id="UP000187209"/>
    </source>
</evidence>
<gene>
    <name evidence="11" type="ORF">SteCoe_30650</name>
</gene>
<evidence type="ECO:0000256" key="8">
    <source>
        <dbReference type="ARBA" id="ARBA00023273"/>
    </source>
</evidence>
<comment type="subcellular location">
    <subcellularLocation>
        <location evidence="1">Cytoplasm</location>
        <location evidence="1">Cytoskeleton</location>
        <location evidence="1">Flagellum axoneme</location>
    </subcellularLocation>
</comment>
<evidence type="ECO:0000256" key="2">
    <source>
        <dbReference type="ARBA" id="ARBA00006737"/>
    </source>
</evidence>
<evidence type="ECO:0000256" key="9">
    <source>
        <dbReference type="SAM" id="Coils"/>
    </source>
</evidence>
<comment type="similarity">
    <text evidence="2">Belongs to the flagellar radial spoke RSP3 family.</text>
</comment>
<feature type="coiled-coil region" evidence="9">
    <location>
        <begin position="195"/>
        <end position="240"/>
    </location>
</feature>
<keyword evidence="3" id="KW-0963">Cytoplasm</keyword>
<organism evidence="11 12">
    <name type="scientific">Stentor coeruleus</name>
    <dbReference type="NCBI Taxonomy" id="5963"/>
    <lineage>
        <taxon>Eukaryota</taxon>
        <taxon>Sar</taxon>
        <taxon>Alveolata</taxon>
        <taxon>Ciliophora</taxon>
        <taxon>Postciliodesmatophora</taxon>
        <taxon>Heterotrichea</taxon>
        <taxon>Heterotrichida</taxon>
        <taxon>Stentoridae</taxon>
        <taxon>Stentor</taxon>
    </lineage>
</organism>
<keyword evidence="8" id="KW-0966">Cell projection</keyword>
<dbReference type="PANTHER" id="PTHR21648:SF0">
    <property type="entry name" value="RADIAL SPOKE HEAD PROTEIN 3 HOMOLOG"/>
    <property type="match status" value="1"/>
</dbReference>
<evidence type="ECO:0000256" key="1">
    <source>
        <dbReference type="ARBA" id="ARBA00004611"/>
    </source>
</evidence>
<feature type="coiled-coil region" evidence="9">
    <location>
        <begin position="314"/>
        <end position="363"/>
    </location>
</feature>
<keyword evidence="7" id="KW-0206">Cytoskeleton</keyword>
<accession>A0A1R2B384</accession>
<dbReference type="InterPro" id="IPR009290">
    <property type="entry name" value="Radial_spoke_3"/>
</dbReference>